<dbReference type="Proteomes" id="UP001281761">
    <property type="component" value="Unassembled WGS sequence"/>
</dbReference>
<feature type="region of interest" description="Disordered" evidence="1">
    <location>
        <begin position="928"/>
        <end position="973"/>
    </location>
</feature>
<sequence>MTQPEPFEIPYQLVAGVDIAPVAPFHLPRWLPLKPPTIDLPITSTISNLYQAIGLKLIASHKYITIQFPCTKPPSHDPGESNDEGNPGPPRAARNQQWINLVGYSGFEYDSLSMPINDLKSCWPKIGDEFEPIKVIAIPSEFIQKAHPLAKDSPEVRKERLHLMRSLYDLFYTEPADRIMQMSTLDSNFQTRRNVWIRDCWEEFQIGVIAHFEKFHKLKTFKKADLETLRQSYFPKETTELRARDQALWRSLKETPNWIYHTRACHSPFRQLISSRLKGENTPYRAIYVDGQPGTGKSQMLLYLINRLMKQIPKMAIYYVLPNVPIFTILVDRSDPDNPIRVQFHITSLYEDWCTSGFPTIRIVDSVDPFAGTDIKGVFTVYAASPTKYEKQVKKPDHETAEWWAEYPLWTAVEFYTMMQKLDLTHRDYWIRPVNAHFIVALHPMVVTLLGTHGYLKVESGEASEEEEEEIPLNDGARSQEQTLPQPPSATANANVQPPVTPQTLGSTSTDHTNTIRILDVSESSALPRLKDHPPSADTVRIVPVSAMDGSTPEGSSTPPSTQDTWNEDLSSPDDNDCYVFLNVIEVFGLSPRALSADLDNTFERMSKVFGYYGAQLFDENTSLVISSLSATHLGGNPVSMFASRLKTAMSRFQKEIIVQFFDNKKLPGAVRGILLEHTVNQELLRSHARFTVFPASPGLPTYHCRFPVIDRCPMRSEQLSVHGPFQHNVLYYESLFDPVNRKNSEAWPGIDSFIYFLVDDHIKLFTFQITVNPKHKDVSFRLIQSLKGRLARQYAITLPEVNDAHSSRLVPKRKNKKTENRRVEVYFIWIVKPQHVPEYQRRTRTFLTTKIAESLTPQNRRSRDYLTYKIGVVSVTDLLFNEQSEMNTPITELGDDTGLQWTPSSDAFKECFVMMEELRVDPNERLEVEALQNPPPEPTETETTGTETADEKEGESGVAAGEDEGDWREGKRVDGRGYAGGVYWWNDALPFDPPIAAVHPPIDCITCEGWVGSAEEQTRPADVVAASNQARRSDIQQIRAGGMRVSGTTAKIRLSNVRVEQIADHTVALFSFSAGSAPFELSVLNTVSLTQAAAISISGSATFSVRQCWLMEMRRKSKSGGCVIDSSTSGRVSIGDSDFGRCSCSGLAGCCDFTSSGSSSPISLPNTFFSNNMANHSASTPPLPSPPLLFFSFLFHLPQDSLSHSHNSTV</sequence>
<feature type="compositionally biased region" description="Acidic residues" evidence="1">
    <location>
        <begin position="462"/>
        <end position="472"/>
    </location>
</feature>
<accession>A0ABQ9XS38</accession>
<name>A0ABQ9XS38_9EUKA</name>
<gene>
    <name evidence="2" type="ORF">BLNAU_10495</name>
</gene>
<evidence type="ECO:0000256" key="1">
    <source>
        <dbReference type="SAM" id="MobiDB-lite"/>
    </source>
</evidence>
<protein>
    <submittedName>
        <fullName evidence="2">Uncharacterized protein</fullName>
    </submittedName>
</protein>
<feature type="compositionally biased region" description="Polar residues" evidence="1">
    <location>
        <begin position="477"/>
        <end position="513"/>
    </location>
</feature>
<feature type="compositionally biased region" description="Low complexity" evidence="1">
    <location>
        <begin position="550"/>
        <end position="562"/>
    </location>
</feature>
<proteinExistence type="predicted"/>
<feature type="region of interest" description="Disordered" evidence="1">
    <location>
        <begin position="70"/>
        <end position="93"/>
    </location>
</feature>
<feature type="region of interest" description="Disordered" evidence="1">
    <location>
        <begin position="547"/>
        <end position="570"/>
    </location>
</feature>
<evidence type="ECO:0000313" key="3">
    <source>
        <dbReference type="Proteomes" id="UP001281761"/>
    </source>
</evidence>
<dbReference type="EMBL" id="JARBJD010000076">
    <property type="protein sequence ID" value="KAK2954644.1"/>
    <property type="molecule type" value="Genomic_DNA"/>
</dbReference>
<evidence type="ECO:0000313" key="2">
    <source>
        <dbReference type="EMBL" id="KAK2954644.1"/>
    </source>
</evidence>
<organism evidence="2 3">
    <name type="scientific">Blattamonas nauphoetae</name>
    <dbReference type="NCBI Taxonomy" id="2049346"/>
    <lineage>
        <taxon>Eukaryota</taxon>
        <taxon>Metamonada</taxon>
        <taxon>Preaxostyla</taxon>
        <taxon>Oxymonadida</taxon>
        <taxon>Blattamonas</taxon>
    </lineage>
</organism>
<reference evidence="2 3" key="1">
    <citation type="journal article" date="2022" name="bioRxiv">
        <title>Genomics of Preaxostyla Flagellates Illuminates Evolutionary Transitions and the Path Towards Mitochondrial Loss.</title>
        <authorList>
            <person name="Novak L.V.F."/>
            <person name="Treitli S.C."/>
            <person name="Pyrih J."/>
            <person name="Halakuc P."/>
            <person name="Pipaliya S.V."/>
            <person name="Vacek V."/>
            <person name="Brzon O."/>
            <person name="Soukal P."/>
            <person name="Eme L."/>
            <person name="Dacks J.B."/>
            <person name="Karnkowska A."/>
            <person name="Elias M."/>
            <person name="Hampl V."/>
        </authorList>
    </citation>
    <scope>NUCLEOTIDE SEQUENCE [LARGE SCALE GENOMIC DNA]</scope>
    <source>
        <strain evidence="2">NAU3</strain>
        <tissue evidence="2">Gut</tissue>
    </source>
</reference>
<comment type="caution">
    <text evidence="2">The sequence shown here is derived from an EMBL/GenBank/DDBJ whole genome shotgun (WGS) entry which is preliminary data.</text>
</comment>
<keyword evidence="3" id="KW-1185">Reference proteome</keyword>
<feature type="region of interest" description="Disordered" evidence="1">
    <location>
        <begin position="460"/>
        <end position="513"/>
    </location>
</feature>